<proteinExistence type="predicted"/>
<gene>
    <name evidence="1" type="ORF">S06H3_53483</name>
</gene>
<comment type="caution">
    <text evidence="1">The sequence shown here is derived from an EMBL/GenBank/DDBJ whole genome shotgun (WGS) entry which is preliminary data.</text>
</comment>
<dbReference type="AlphaFoldDB" id="X1PL52"/>
<name>X1PL52_9ZZZZ</name>
<organism evidence="1">
    <name type="scientific">marine sediment metagenome</name>
    <dbReference type="NCBI Taxonomy" id="412755"/>
    <lineage>
        <taxon>unclassified sequences</taxon>
        <taxon>metagenomes</taxon>
        <taxon>ecological metagenomes</taxon>
    </lineage>
</organism>
<evidence type="ECO:0000313" key="1">
    <source>
        <dbReference type="EMBL" id="GAI56952.1"/>
    </source>
</evidence>
<feature type="non-terminal residue" evidence="1">
    <location>
        <position position="78"/>
    </location>
</feature>
<reference evidence="1" key="1">
    <citation type="journal article" date="2014" name="Front. Microbiol.">
        <title>High frequency of phylogenetically diverse reductive dehalogenase-homologous genes in deep subseafloor sedimentary metagenomes.</title>
        <authorList>
            <person name="Kawai M."/>
            <person name="Futagami T."/>
            <person name="Toyoda A."/>
            <person name="Takaki Y."/>
            <person name="Nishi S."/>
            <person name="Hori S."/>
            <person name="Arai W."/>
            <person name="Tsubouchi T."/>
            <person name="Morono Y."/>
            <person name="Uchiyama I."/>
            <person name="Ito T."/>
            <person name="Fujiyama A."/>
            <person name="Inagaki F."/>
            <person name="Takami H."/>
        </authorList>
    </citation>
    <scope>NUCLEOTIDE SEQUENCE</scope>
    <source>
        <strain evidence="1">Expedition CK06-06</strain>
    </source>
</reference>
<dbReference type="EMBL" id="BARV01034101">
    <property type="protein sequence ID" value="GAI56952.1"/>
    <property type="molecule type" value="Genomic_DNA"/>
</dbReference>
<protein>
    <submittedName>
        <fullName evidence="1">Uncharacterized protein</fullName>
    </submittedName>
</protein>
<sequence>MGEIVDELEKFIDEVHKEPFNILSNNCIHKHARIVRKARELGHEASMMGCISVLPLKPVAGVPLIGPHFYAKVDDKVV</sequence>
<accession>X1PL52</accession>